<keyword evidence="7" id="KW-0675">Receptor</keyword>
<dbReference type="InterPro" id="IPR036055">
    <property type="entry name" value="LDL_receptor-like_sf"/>
</dbReference>
<evidence type="ECO:0000256" key="10">
    <source>
        <dbReference type="SAM" id="MobiDB-lite"/>
    </source>
</evidence>
<dbReference type="PROSITE" id="PS01209">
    <property type="entry name" value="LDLRA_1"/>
    <property type="match status" value="1"/>
</dbReference>
<accession>A0A8S3U6F1</accession>
<dbReference type="GO" id="GO:0005041">
    <property type="term" value="F:low-density lipoprotein particle receptor activity"/>
    <property type="evidence" value="ECO:0007669"/>
    <property type="project" value="TreeGrafter"/>
</dbReference>
<keyword evidence="8" id="KW-0325">Glycoprotein</keyword>
<keyword evidence="4" id="KW-1133">Transmembrane helix</keyword>
<evidence type="ECO:0000256" key="3">
    <source>
        <dbReference type="ARBA" id="ARBA00022737"/>
    </source>
</evidence>
<dbReference type="Pfam" id="PF00057">
    <property type="entry name" value="Ldl_recept_a"/>
    <property type="match status" value="2"/>
</dbReference>
<feature type="compositionally biased region" description="Basic and acidic residues" evidence="10">
    <location>
        <begin position="218"/>
        <end position="276"/>
    </location>
</feature>
<gene>
    <name evidence="12" type="ORF">MEDL_50584</name>
</gene>
<reference evidence="12" key="1">
    <citation type="submission" date="2021-03" db="EMBL/GenBank/DDBJ databases">
        <authorList>
            <person name="Bekaert M."/>
        </authorList>
    </citation>
    <scope>NUCLEOTIDE SEQUENCE</scope>
</reference>
<keyword evidence="3" id="KW-0677">Repeat</keyword>
<dbReference type="PRINTS" id="PR00261">
    <property type="entry name" value="LDLRECEPTOR"/>
</dbReference>
<dbReference type="GO" id="GO:0043235">
    <property type="term" value="C:receptor complex"/>
    <property type="evidence" value="ECO:0007669"/>
    <property type="project" value="TreeGrafter"/>
</dbReference>
<proteinExistence type="predicted"/>
<dbReference type="Proteomes" id="UP000683360">
    <property type="component" value="Unassembled WGS sequence"/>
</dbReference>
<comment type="caution">
    <text evidence="9">Lacks conserved residue(s) required for the propagation of feature annotation.</text>
</comment>
<dbReference type="PANTHER" id="PTHR22722">
    <property type="entry name" value="LOW-DENSITY LIPOPROTEIN RECEPTOR-RELATED PROTEIN 2-RELATED"/>
    <property type="match status" value="1"/>
</dbReference>
<dbReference type="Gene3D" id="4.10.400.10">
    <property type="entry name" value="Low-density Lipoprotein Receptor"/>
    <property type="match status" value="1"/>
</dbReference>
<dbReference type="GO" id="GO:0005886">
    <property type="term" value="C:plasma membrane"/>
    <property type="evidence" value="ECO:0007669"/>
    <property type="project" value="TreeGrafter"/>
</dbReference>
<feature type="disulfide bond" evidence="9">
    <location>
        <begin position="145"/>
        <end position="160"/>
    </location>
</feature>
<feature type="disulfide bond" evidence="9">
    <location>
        <begin position="125"/>
        <end position="137"/>
    </location>
</feature>
<comment type="caution">
    <text evidence="12">The sequence shown here is derived from an EMBL/GenBank/DDBJ whole genome shotgun (WGS) entry which is preliminary data.</text>
</comment>
<dbReference type="Gene3D" id="2.40.128.620">
    <property type="match status" value="1"/>
</dbReference>
<evidence type="ECO:0000256" key="5">
    <source>
        <dbReference type="ARBA" id="ARBA00023136"/>
    </source>
</evidence>
<evidence type="ECO:0000256" key="4">
    <source>
        <dbReference type="ARBA" id="ARBA00022989"/>
    </source>
</evidence>
<keyword evidence="11" id="KW-0732">Signal</keyword>
<evidence type="ECO:0000256" key="9">
    <source>
        <dbReference type="PROSITE-ProRule" id="PRU00124"/>
    </source>
</evidence>
<keyword evidence="6 9" id="KW-1015">Disulfide bond</keyword>
<dbReference type="PROSITE" id="PS50068">
    <property type="entry name" value="LDLRA_2"/>
    <property type="match status" value="3"/>
</dbReference>
<protein>
    <submittedName>
        <fullName evidence="12">Uncharacterized protein</fullName>
    </submittedName>
</protein>
<keyword evidence="5" id="KW-0472">Membrane</keyword>
<evidence type="ECO:0000256" key="11">
    <source>
        <dbReference type="SAM" id="SignalP"/>
    </source>
</evidence>
<keyword evidence="13" id="KW-1185">Reference proteome</keyword>
<keyword evidence="2" id="KW-0812">Transmembrane</keyword>
<feature type="signal peptide" evidence="11">
    <location>
        <begin position="1"/>
        <end position="18"/>
    </location>
</feature>
<feature type="disulfide bond" evidence="9">
    <location>
        <begin position="183"/>
        <end position="198"/>
    </location>
</feature>
<evidence type="ECO:0000256" key="2">
    <source>
        <dbReference type="ARBA" id="ARBA00022692"/>
    </source>
</evidence>
<dbReference type="SUPFAM" id="SSF57424">
    <property type="entry name" value="LDL receptor-like module"/>
    <property type="match status" value="2"/>
</dbReference>
<dbReference type="SMART" id="SM00192">
    <property type="entry name" value="LDLa"/>
    <property type="match status" value="4"/>
</dbReference>
<evidence type="ECO:0000313" key="12">
    <source>
        <dbReference type="EMBL" id="CAG2238227.1"/>
    </source>
</evidence>
<dbReference type="AlphaFoldDB" id="A0A8S3U6F1"/>
<comment type="subcellular location">
    <subcellularLocation>
        <location evidence="1">Membrane</location>
        <topology evidence="1">Single-pass membrane protein</topology>
    </subcellularLocation>
</comment>
<evidence type="ECO:0000256" key="7">
    <source>
        <dbReference type="ARBA" id="ARBA00023170"/>
    </source>
</evidence>
<evidence type="ECO:0000256" key="6">
    <source>
        <dbReference type="ARBA" id="ARBA00023157"/>
    </source>
</evidence>
<feature type="region of interest" description="Disordered" evidence="10">
    <location>
        <begin position="195"/>
        <end position="276"/>
    </location>
</feature>
<evidence type="ECO:0000256" key="1">
    <source>
        <dbReference type="ARBA" id="ARBA00004167"/>
    </source>
</evidence>
<dbReference type="InterPro" id="IPR023415">
    <property type="entry name" value="LDLR_class-A_CS"/>
</dbReference>
<dbReference type="PANTHER" id="PTHR22722:SF5">
    <property type="entry name" value="LOW-DENSITY LIPOPROTEIN RECEPTOR-RELATED PROTEIN 1B"/>
    <property type="match status" value="1"/>
</dbReference>
<name>A0A8S3U6F1_MYTED</name>
<evidence type="ECO:0000313" key="13">
    <source>
        <dbReference type="Proteomes" id="UP000683360"/>
    </source>
</evidence>
<dbReference type="CDD" id="cd00112">
    <property type="entry name" value="LDLa"/>
    <property type="match status" value="1"/>
</dbReference>
<sequence length="326" mass="37263">MWKQFSFMLMVLIGHHLARDQNNATQRSTDVMGLQTVNGTDECGCEDYVCQGNQLKCPDGLCGREDGKVCDGLIDCSIDEEDCESCVDGAFHCSVEKKCIPIKWRCDGIDDCNGEDEMDCADYVCQGNQLKCPDGFCGTEDGKVCDGYNNCLLTNEEEDCDSCVDGAFHCSIEKKCIRSEWHCDGIDDCDDGEDELDCTGPPPQEPARSLHKAHGQRTKKDEVTVHTVAREQRRKKDEDTVHTITREQRRKKDESKVHTVSREQRRKKDEDTVARSNKDIDAHRKFLRRGKSNLKDNLMNYLLHRKTDDRLANRILSRREMDKRRP</sequence>
<feature type="chain" id="PRO_5035754585" evidence="11">
    <location>
        <begin position="19"/>
        <end position="326"/>
    </location>
</feature>
<organism evidence="12 13">
    <name type="scientific">Mytilus edulis</name>
    <name type="common">Blue mussel</name>
    <dbReference type="NCBI Taxonomy" id="6550"/>
    <lineage>
        <taxon>Eukaryota</taxon>
        <taxon>Metazoa</taxon>
        <taxon>Spiralia</taxon>
        <taxon>Lophotrochozoa</taxon>
        <taxon>Mollusca</taxon>
        <taxon>Bivalvia</taxon>
        <taxon>Autobranchia</taxon>
        <taxon>Pteriomorphia</taxon>
        <taxon>Mytilida</taxon>
        <taxon>Mytiloidea</taxon>
        <taxon>Mytilidae</taxon>
        <taxon>Mytilinae</taxon>
        <taxon>Mytilus</taxon>
    </lineage>
</organism>
<evidence type="ECO:0000256" key="8">
    <source>
        <dbReference type="ARBA" id="ARBA00023180"/>
    </source>
</evidence>
<dbReference type="OrthoDB" id="10070760at2759"/>
<dbReference type="InterPro" id="IPR051221">
    <property type="entry name" value="LDLR-related"/>
</dbReference>
<dbReference type="EMBL" id="CAJPWZ010002417">
    <property type="protein sequence ID" value="CAG2238227.1"/>
    <property type="molecule type" value="Genomic_DNA"/>
</dbReference>
<dbReference type="InterPro" id="IPR002172">
    <property type="entry name" value="LDrepeatLR_classA_rpt"/>
</dbReference>